<keyword evidence="7 14" id="KW-0418">Kinase</keyword>
<dbReference type="PANTHER" id="PTHR34220:SF11">
    <property type="entry name" value="SENSOR PROTEIN KINASE HPTS"/>
    <property type="match status" value="1"/>
</dbReference>
<sequence length="582" mass="67004">MKKQLKMRDKFLAAIFITTAIYLLILPLTGYFYTSRIIKDKLVTLTNQNLEQIASSINHVIDDMIIASNVIVLDEAIIDLLLDKEKAIYHKMRQVESKLRVVEAGNLYPYNVETTLIDFHGNIYTTGDIKRYDYDQVIQETWYQEALESKGHFKWLAPTDTYFKAYTNADGMTLVRLIRKGYYQSCGIMILHVYNEKKVKHLLESEQALEGTHKLLLNQEGDVILHTGQLQDVQAYANGLKNDLNNNQQHVTIDGIDKIMLTHPIAKTDWYLIETVPYGSVMAEEINYRNFTIAINVIFLVVIVVLAFFISEHFSKSIRNLSRLMHRVQQGDFSVKSNVTGSYEVNMLSDSFNAMVDKIDDLIKTIKEESELRQQVKLEALQAQINPHFLLNTLNGIKWLCVIEEAKTAEKMLLDLGILLEGILGKFNEFITIEDEVKCLQSYVRLQKMRYGSLFDVLYHVPEKYKHIKIPVLLLQPILENSILYAFDEKEEKGLITISVREEEPYILITIRDNGKGFNYLELDQLRDEKKSKYSSIGLKNVQERITLYYGHDCGMTIKSGNNQGTIVTIRIKDKLDKGGVV</sequence>
<dbReference type="InterPro" id="IPR003660">
    <property type="entry name" value="HAMP_dom"/>
</dbReference>
<keyword evidence="10" id="KW-0902">Two-component regulatory system</keyword>
<dbReference type="InterPro" id="IPR033479">
    <property type="entry name" value="dCache_1"/>
</dbReference>
<keyword evidence="9 12" id="KW-1133">Transmembrane helix</keyword>
<dbReference type="Proteomes" id="UP000683246">
    <property type="component" value="Chromosome"/>
</dbReference>
<dbReference type="InterPro" id="IPR036890">
    <property type="entry name" value="HATPase_C_sf"/>
</dbReference>
<evidence type="ECO:0000313" key="14">
    <source>
        <dbReference type="EMBL" id="QUI21210.1"/>
    </source>
</evidence>
<evidence type="ECO:0000256" key="4">
    <source>
        <dbReference type="ARBA" id="ARBA00022679"/>
    </source>
</evidence>
<feature type="domain" description="HAMP" evidence="13">
    <location>
        <begin position="312"/>
        <end position="364"/>
    </location>
</feature>
<evidence type="ECO:0000256" key="5">
    <source>
        <dbReference type="ARBA" id="ARBA00022692"/>
    </source>
</evidence>
<dbReference type="GO" id="GO:0005886">
    <property type="term" value="C:plasma membrane"/>
    <property type="evidence" value="ECO:0007669"/>
    <property type="project" value="UniProtKB-SubCell"/>
</dbReference>
<gene>
    <name evidence="14" type="ORF">HZI73_02440</name>
</gene>
<keyword evidence="4" id="KW-0808">Transferase</keyword>
<dbReference type="AlphaFoldDB" id="A0A8J8MGK8"/>
<reference evidence="14" key="1">
    <citation type="submission" date="2020-07" db="EMBL/GenBank/DDBJ databases">
        <title>Vallitalea pronyensis genome.</title>
        <authorList>
            <person name="Postec A."/>
        </authorList>
    </citation>
    <scope>NUCLEOTIDE SEQUENCE</scope>
    <source>
        <strain evidence="14">FatNI3</strain>
    </source>
</reference>
<keyword evidence="6" id="KW-0547">Nucleotide-binding</keyword>
<evidence type="ECO:0000259" key="13">
    <source>
        <dbReference type="PROSITE" id="PS50885"/>
    </source>
</evidence>
<evidence type="ECO:0000256" key="8">
    <source>
        <dbReference type="ARBA" id="ARBA00022840"/>
    </source>
</evidence>
<dbReference type="EMBL" id="CP058649">
    <property type="protein sequence ID" value="QUI21210.1"/>
    <property type="molecule type" value="Genomic_DNA"/>
</dbReference>
<evidence type="ECO:0000256" key="1">
    <source>
        <dbReference type="ARBA" id="ARBA00004651"/>
    </source>
</evidence>
<keyword evidence="2" id="KW-1003">Cell membrane</keyword>
<keyword evidence="3" id="KW-0597">Phosphoprotein</keyword>
<dbReference type="GO" id="GO:0000155">
    <property type="term" value="F:phosphorelay sensor kinase activity"/>
    <property type="evidence" value="ECO:0007669"/>
    <property type="project" value="InterPro"/>
</dbReference>
<organism evidence="14 15">
    <name type="scientific">Vallitalea pronyensis</name>
    <dbReference type="NCBI Taxonomy" id="1348613"/>
    <lineage>
        <taxon>Bacteria</taxon>
        <taxon>Bacillati</taxon>
        <taxon>Bacillota</taxon>
        <taxon>Clostridia</taxon>
        <taxon>Lachnospirales</taxon>
        <taxon>Vallitaleaceae</taxon>
        <taxon>Vallitalea</taxon>
    </lineage>
</organism>
<dbReference type="Pfam" id="PF02518">
    <property type="entry name" value="HATPase_c"/>
    <property type="match status" value="1"/>
</dbReference>
<dbReference type="InterPro" id="IPR003594">
    <property type="entry name" value="HATPase_dom"/>
</dbReference>
<dbReference type="Pfam" id="PF00672">
    <property type="entry name" value="HAMP"/>
    <property type="match status" value="1"/>
</dbReference>
<evidence type="ECO:0000256" key="12">
    <source>
        <dbReference type="SAM" id="Phobius"/>
    </source>
</evidence>
<keyword evidence="11 12" id="KW-0472">Membrane</keyword>
<dbReference type="RefSeq" id="WP_212696674.1">
    <property type="nucleotide sequence ID" value="NZ_CP058649.1"/>
</dbReference>
<dbReference type="InterPro" id="IPR050640">
    <property type="entry name" value="Bact_2-comp_sensor_kinase"/>
</dbReference>
<dbReference type="GO" id="GO:0005524">
    <property type="term" value="F:ATP binding"/>
    <property type="evidence" value="ECO:0007669"/>
    <property type="project" value="UniProtKB-KW"/>
</dbReference>
<evidence type="ECO:0000256" key="9">
    <source>
        <dbReference type="ARBA" id="ARBA00022989"/>
    </source>
</evidence>
<proteinExistence type="predicted"/>
<evidence type="ECO:0000256" key="6">
    <source>
        <dbReference type="ARBA" id="ARBA00022741"/>
    </source>
</evidence>
<dbReference type="Gene3D" id="6.10.340.10">
    <property type="match status" value="1"/>
</dbReference>
<keyword evidence="5 12" id="KW-0812">Transmembrane</keyword>
<dbReference type="SMART" id="SM00387">
    <property type="entry name" value="HATPase_c"/>
    <property type="match status" value="1"/>
</dbReference>
<evidence type="ECO:0000256" key="2">
    <source>
        <dbReference type="ARBA" id="ARBA00022475"/>
    </source>
</evidence>
<evidence type="ECO:0000313" key="15">
    <source>
        <dbReference type="Proteomes" id="UP000683246"/>
    </source>
</evidence>
<accession>A0A8J8MGK8</accession>
<evidence type="ECO:0000256" key="10">
    <source>
        <dbReference type="ARBA" id="ARBA00023012"/>
    </source>
</evidence>
<dbReference type="SMART" id="SM00304">
    <property type="entry name" value="HAMP"/>
    <property type="match status" value="1"/>
</dbReference>
<dbReference type="CDD" id="cd06225">
    <property type="entry name" value="HAMP"/>
    <property type="match status" value="1"/>
</dbReference>
<dbReference type="SUPFAM" id="SSF55874">
    <property type="entry name" value="ATPase domain of HSP90 chaperone/DNA topoisomerase II/histidine kinase"/>
    <property type="match status" value="1"/>
</dbReference>
<dbReference type="Gene3D" id="3.30.565.10">
    <property type="entry name" value="Histidine kinase-like ATPase, C-terminal domain"/>
    <property type="match status" value="1"/>
</dbReference>
<protein>
    <submittedName>
        <fullName evidence="14">Histidine kinase</fullName>
    </submittedName>
</protein>
<keyword evidence="8" id="KW-0067">ATP-binding</keyword>
<evidence type="ECO:0000256" key="3">
    <source>
        <dbReference type="ARBA" id="ARBA00022553"/>
    </source>
</evidence>
<dbReference type="PANTHER" id="PTHR34220">
    <property type="entry name" value="SENSOR HISTIDINE KINASE YPDA"/>
    <property type="match status" value="1"/>
</dbReference>
<dbReference type="Pfam" id="PF02743">
    <property type="entry name" value="dCache_1"/>
    <property type="match status" value="1"/>
</dbReference>
<name>A0A8J8MGK8_9FIRM</name>
<evidence type="ECO:0000256" key="7">
    <source>
        <dbReference type="ARBA" id="ARBA00022777"/>
    </source>
</evidence>
<dbReference type="PROSITE" id="PS50885">
    <property type="entry name" value="HAMP"/>
    <property type="match status" value="1"/>
</dbReference>
<dbReference type="KEGG" id="vpy:HZI73_02440"/>
<keyword evidence="15" id="KW-1185">Reference proteome</keyword>
<feature type="transmembrane region" description="Helical" evidence="12">
    <location>
        <begin position="291"/>
        <end position="310"/>
    </location>
</feature>
<feature type="transmembrane region" description="Helical" evidence="12">
    <location>
        <begin position="12"/>
        <end position="33"/>
    </location>
</feature>
<dbReference type="Pfam" id="PF06580">
    <property type="entry name" value="His_kinase"/>
    <property type="match status" value="1"/>
</dbReference>
<dbReference type="SUPFAM" id="SSF158472">
    <property type="entry name" value="HAMP domain-like"/>
    <property type="match status" value="1"/>
</dbReference>
<dbReference type="InterPro" id="IPR010559">
    <property type="entry name" value="Sig_transdc_His_kin_internal"/>
</dbReference>
<evidence type="ECO:0000256" key="11">
    <source>
        <dbReference type="ARBA" id="ARBA00023136"/>
    </source>
</evidence>
<comment type="subcellular location">
    <subcellularLocation>
        <location evidence="1">Cell membrane</location>
        <topology evidence="1">Multi-pass membrane protein</topology>
    </subcellularLocation>
</comment>